<dbReference type="OrthoDB" id="9813612at2"/>
<dbReference type="AlphaFoldDB" id="A0A6I1MM84"/>
<comment type="caution">
    <text evidence="4">The sequence shown here is derived from an EMBL/GenBank/DDBJ whole genome shotgun (WGS) entry which is preliminary data.</text>
</comment>
<evidence type="ECO:0000256" key="2">
    <source>
        <dbReference type="ARBA" id="ARBA00022898"/>
    </source>
</evidence>
<dbReference type="InterPro" id="IPR015421">
    <property type="entry name" value="PyrdxlP-dep_Trfase_major"/>
</dbReference>
<feature type="domain" description="Aminotransferase class I/classII large" evidence="3">
    <location>
        <begin position="22"/>
        <end position="353"/>
    </location>
</feature>
<dbReference type="PANTHER" id="PTHR42885:SF1">
    <property type="entry name" value="THREONINE-PHOSPHATE DECARBOXYLASE"/>
    <property type="match status" value="1"/>
</dbReference>
<dbReference type="Gene3D" id="3.90.1150.10">
    <property type="entry name" value="Aspartate Aminotransferase, domain 1"/>
    <property type="match status" value="1"/>
</dbReference>
<accession>A0A6I1MM84</accession>
<dbReference type="Gene3D" id="3.40.640.10">
    <property type="entry name" value="Type I PLP-dependent aspartate aminotransferase-like (Major domain)"/>
    <property type="match status" value="1"/>
</dbReference>
<keyword evidence="2" id="KW-0663">Pyridoxal phosphate</keyword>
<evidence type="ECO:0000256" key="1">
    <source>
        <dbReference type="ARBA" id="ARBA00001933"/>
    </source>
</evidence>
<organism evidence="4 5">
    <name type="scientific">Clostridium tarantellae</name>
    <dbReference type="NCBI Taxonomy" id="39493"/>
    <lineage>
        <taxon>Bacteria</taxon>
        <taxon>Bacillati</taxon>
        <taxon>Bacillota</taxon>
        <taxon>Clostridia</taxon>
        <taxon>Eubacteriales</taxon>
        <taxon>Clostridiaceae</taxon>
        <taxon>Clostridium</taxon>
    </lineage>
</organism>
<dbReference type="InterPro" id="IPR004839">
    <property type="entry name" value="Aminotransferase_I/II_large"/>
</dbReference>
<keyword evidence="4" id="KW-0032">Aminotransferase</keyword>
<sequence>MSLNHGANLFNLSNKLGIEKNKLIDFSSNINPFGSSPKAKEAIINNVDMVSIYPDPEYKNLKKTISNYCECKIENILLGSGATELISSFIKVIKPKKALLLSPSYSEYEEELKKLNCEIVKFFTLKENGFKVNINELINIIKKIKCDLLIICNPNNPTGFALKNTEIQKILHSCEIFVMVDETYVEFSDIDLFSSTKLTNKYPNLFIIRGTSKFFSTPGIRLGYGIISNENIKNCINSSLDLWNINIFANIMGEIMFKDFSYINNTKTKIIKEKTYLLDELKSLNELKVYNSYGNFILCELKTKKITAKKLYEKLLKKNIIIRDCSSFQGLNEYFFRVCILTHEENKLLINSLKSILKIHTNIC</sequence>
<proteinExistence type="predicted"/>
<dbReference type="InterPro" id="IPR015422">
    <property type="entry name" value="PyrdxlP-dep_Trfase_small"/>
</dbReference>
<evidence type="ECO:0000313" key="5">
    <source>
        <dbReference type="Proteomes" id="UP000430345"/>
    </source>
</evidence>
<dbReference type="Pfam" id="PF00155">
    <property type="entry name" value="Aminotran_1_2"/>
    <property type="match status" value="1"/>
</dbReference>
<keyword evidence="4" id="KW-0808">Transferase</keyword>
<dbReference type="RefSeq" id="WP_152889793.1">
    <property type="nucleotide sequence ID" value="NZ_WHJC01000116.1"/>
</dbReference>
<gene>
    <name evidence="4" type="ORF">GBZ86_08840</name>
</gene>
<dbReference type="CDD" id="cd00609">
    <property type="entry name" value="AAT_like"/>
    <property type="match status" value="1"/>
</dbReference>
<reference evidence="4 5" key="1">
    <citation type="submission" date="2019-10" db="EMBL/GenBank/DDBJ databases">
        <title>The Genome Sequence of Clostridium tarantellae Isolated from Fish Brain.</title>
        <authorList>
            <person name="Bano L."/>
            <person name="Kiel M."/>
            <person name="Sales G."/>
            <person name="Doxey A.C."/>
            <person name="Mansfield M.J."/>
            <person name="Schiavone M."/>
            <person name="Rossetto O."/>
            <person name="Pirazzini M."/>
            <person name="Dobrindt U."/>
            <person name="Montecucco C."/>
        </authorList>
    </citation>
    <scope>NUCLEOTIDE SEQUENCE [LARGE SCALE GENOMIC DNA]</scope>
    <source>
        <strain evidence="4 5">DSM 3997</strain>
    </source>
</reference>
<dbReference type="GO" id="GO:0030170">
    <property type="term" value="F:pyridoxal phosphate binding"/>
    <property type="evidence" value="ECO:0007669"/>
    <property type="project" value="InterPro"/>
</dbReference>
<evidence type="ECO:0000313" key="4">
    <source>
        <dbReference type="EMBL" id="MPQ43863.1"/>
    </source>
</evidence>
<evidence type="ECO:0000259" key="3">
    <source>
        <dbReference type="Pfam" id="PF00155"/>
    </source>
</evidence>
<dbReference type="EMBL" id="WHJC01000116">
    <property type="protein sequence ID" value="MPQ43863.1"/>
    <property type="molecule type" value="Genomic_DNA"/>
</dbReference>
<comment type="cofactor">
    <cofactor evidence="1">
        <name>pyridoxal 5'-phosphate</name>
        <dbReference type="ChEBI" id="CHEBI:597326"/>
    </cofactor>
</comment>
<dbReference type="GO" id="GO:0008483">
    <property type="term" value="F:transaminase activity"/>
    <property type="evidence" value="ECO:0007669"/>
    <property type="project" value="UniProtKB-KW"/>
</dbReference>
<dbReference type="InterPro" id="IPR015424">
    <property type="entry name" value="PyrdxlP-dep_Trfase"/>
</dbReference>
<dbReference type="PANTHER" id="PTHR42885">
    <property type="entry name" value="HISTIDINOL-PHOSPHATE AMINOTRANSFERASE-RELATED"/>
    <property type="match status" value="1"/>
</dbReference>
<dbReference type="SUPFAM" id="SSF53383">
    <property type="entry name" value="PLP-dependent transferases"/>
    <property type="match status" value="1"/>
</dbReference>
<dbReference type="Proteomes" id="UP000430345">
    <property type="component" value="Unassembled WGS sequence"/>
</dbReference>
<protein>
    <submittedName>
        <fullName evidence="4">Aminotransferase class I/II-fold pyridoxal phosphate-dependent enzyme</fullName>
    </submittedName>
</protein>
<keyword evidence="5" id="KW-1185">Reference proteome</keyword>
<name>A0A6I1MM84_9CLOT</name>